<dbReference type="GO" id="GO:0016616">
    <property type="term" value="F:oxidoreductase activity, acting on the CH-OH group of donors, NAD or NADP as acceptor"/>
    <property type="evidence" value="ECO:0007669"/>
    <property type="project" value="TreeGrafter"/>
</dbReference>
<keyword evidence="2" id="KW-0560">Oxidoreductase</keyword>
<dbReference type="InterPro" id="IPR036291">
    <property type="entry name" value="NAD(P)-bd_dom_sf"/>
</dbReference>
<organism evidence="3 4">
    <name type="scientific">Ilyomonas limi</name>
    <dbReference type="NCBI Taxonomy" id="2575867"/>
    <lineage>
        <taxon>Bacteria</taxon>
        <taxon>Pseudomonadati</taxon>
        <taxon>Bacteroidota</taxon>
        <taxon>Chitinophagia</taxon>
        <taxon>Chitinophagales</taxon>
        <taxon>Chitinophagaceae</taxon>
        <taxon>Ilyomonas</taxon>
    </lineage>
</organism>
<gene>
    <name evidence="3" type="ORF">FC093_13810</name>
</gene>
<evidence type="ECO:0000313" key="4">
    <source>
        <dbReference type="Proteomes" id="UP000305848"/>
    </source>
</evidence>
<sequence length="251" mass="26195">MNLNGKVAIVTGAGQGIGLAICKKLAAAGAAVILNDIDNELAAKAANEVALNGTCIAIPGDSSDMNIIQQLVNTAVDTFGKLDIVVANAGITLFGDFLTYTPDAFFRVMQVNLGGTFFLAQAAAAQMKQQNSGGTLLFMSSVTGHQAHQNLGAYGMSKAAIEMLAKNLVIELSQYGINVNTVAPGATLTERTLEEADYEKTWSRITPMGRPATVADIANAALFLVSDEAKHVTGQTLIIDGGWTSISPSPY</sequence>
<dbReference type="Gene3D" id="3.40.50.720">
    <property type="entry name" value="NAD(P)-binding Rossmann-like Domain"/>
    <property type="match status" value="1"/>
</dbReference>
<keyword evidence="4" id="KW-1185">Reference proteome</keyword>
<dbReference type="InterPro" id="IPR002347">
    <property type="entry name" value="SDR_fam"/>
</dbReference>
<dbReference type="EMBL" id="SZQL01000010">
    <property type="protein sequence ID" value="TKK67819.1"/>
    <property type="molecule type" value="Genomic_DNA"/>
</dbReference>
<name>A0A4U3L0U2_9BACT</name>
<dbReference type="CDD" id="cd05233">
    <property type="entry name" value="SDR_c"/>
    <property type="match status" value="1"/>
</dbReference>
<protein>
    <submittedName>
        <fullName evidence="3">SDR family oxidoreductase</fullName>
    </submittedName>
</protein>
<dbReference type="NCBIfam" id="NF005559">
    <property type="entry name" value="PRK07231.1"/>
    <property type="match status" value="1"/>
</dbReference>
<evidence type="ECO:0000256" key="2">
    <source>
        <dbReference type="ARBA" id="ARBA00023002"/>
    </source>
</evidence>
<dbReference type="Proteomes" id="UP000305848">
    <property type="component" value="Unassembled WGS sequence"/>
</dbReference>
<dbReference type="PANTHER" id="PTHR42760">
    <property type="entry name" value="SHORT-CHAIN DEHYDROGENASES/REDUCTASES FAMILY MEMBER"/>
    <property type="match status" value="1"/>
</dbReference>
<dbReference type="PRINTS" id="PR00081">
    <property type="entry name" value="GDHRDH"/>
</dbReference>
<evidence type="ECO:0000256" key="1">
    <source>
        <dbReference type="ARBA" id="ARBA00006484"/>
    </source>
</evidence>
<dbReference type="AlphaFoldDB" id="A0A4U3L0U2"/>
<comment type="caution">
    <text evidence="3">The sequence shown here is derived from an EMBL/GenBank/DDBJ whole genome shotgun (WGS) entry which is preliminary data.</text>
</comment>
<dbReference type="RefSeq" id="WP_137262384.1">
    <property type="nucleotide sequence ID" value="NZ_SZQL01000010.1"/>
</dbReference>
<proteinExistence type="inferred from homology"/>
<evidence type="ECO:0000313" key="3">
    <source>
        <dbReference type="EMBL" id="TKK67819.1"/>
    </source>
</evidence>
<reference evidence="3 4" key="1">
    <citation type="submission" date="2019-05" db="EMBL/GenBank/DDBJ databases">
        <title>Panacibacter sp. strain 17mud1-8 Genome sequencing and assembly.</title>
        <authorList>
            <person name="Chhetri G."/>
        </authorList>
    </citation>
    <scope>NUCLEOTIDE SEQUENCE [LARGE SCALE GENOMIC DNA]</scope>
    <source>
        <strain evidence="3 4">17mud1-8</strain>
    </source>
</reference>
<comment type="similarity">
    <text evidence="1">Belongs to the short-chain dehydrogenases/reductases (SDR) family.</text>
</comment>
<dbReference type="OrthoDB" id="9788235at2"/>
<dbReference type="PANTHER" id="PTHR42760:SF115">
    <property type="entry name" value="3-OXOACYL-[ACYL-CARRIER-PROTEIN] REDUCTASE FABG"/>
    <property type="match status" value="1"/>
</dbReference>
<dbReference type="SUPFAM" id="SSF51735">
    <property type="entry name" value="NAD(P)-binding Rossmann-fold domains"/>
    <property type="match status" value="1"/>
</dbReference>
<dbReference type="PRINTS" id="PR00080">
    <property type="entry name" value="SDRFAMILY"/>
</dbReference>
<dbReference type="FunFam" id="3.40.50.720:FF:000084">
    <property type="entry name" value="Short-chain dehydrogenase reductase"/>
    <property type="match status" value="1"/>
</dbReference>
<dbReference type="Pfam" id="PF13561">
    <property type="entry name" value="adh_short_C2"/>
    <property type="match status" value="1"/>
</dbReference>
<accession>A0A4U3L0U2</accession>